<accession>A0ABS2QD15</accession>
<reference evidence="3 4" key="1">
    <citation type="submission" date="2021-01" db="EMBL/GenBank/DDBJ databases">
        <title>Genomic Encyclopedia of Type Strains, Phase IV (KMG-IV): sequencing the most valuable type-strain genomes for metagenomic binning, comparative biology and taxonomic classification.</title>
        <authorList>
            <person name="Goeker M."/>
        </authorList>
    </citation>
    <scope>NUCLEOTIDE SEQUENCE [LARGE SCALE GENOMIC DNA]</scope>
    <source>
        <strain evidence="3 4">DSM 105482</strain>
    </source>
</reference>
<sequence length="315" mass="35735">MSKIYIIHENSEWTNHLTNRLEELGLPYEEWFLDQGIVDLHTEPPEGIFYSRMSASSHTREHRYAPELTEAVLSWLERHGRRVINGSRALRLEVSKVNQYMALDAAGIKTPKTLAAVGKDQIFTAAVKLDSPSFITKHNRAGKGLGVRLFHSLEGLEEYLESPDFEEPVDGITLVQEYIQSPESYITRCEFTGGKFIYAVRVDTSEGFELCPADACQIGDLFCPVGEEVEEKPKFQIVEDFNEPIIEKYETFLRANNIEVAGIEFIKNEEGEIFTYDINTNTNYNSDAEAKIGKFGMLEAAKFFAAELEKLTVLK</sequence>
<keyword evidence="4" id="KW-1185">Reference proteome</keyword>
<dbReference type="Proteomes" id="UP000823486">
    <property type="component" value="Unassembled WGS sequence"/>
</dbReference>
<dbReference type="Gene3D" id="3.30.470.20">
    <property type="entry name" value="ATP-grasp fold, B domain"/>
    <property type="match status" value="1"/>
</dbReference>
<protein>
    <recommendedName>
        <fullName evidence="2">ATP-grasp domain-containing protein</fullName>
    </recommendedName>
</protein>
<name>A0ABS2QD15_9BACI</name>
<keyword evidence="1" id="KW-0547">Nucleotide-binding</keyword>
<evidence type="ECO:0000256" key="1">
    <source>
        <dbReference type="PROSITE-ProRule" id="PRU00409"/>
    </source>
</evidence>
<dbReference type="PROSITE" id="PS50975">
    <property type="entry name" value="ATP_GRASP"/>
    <property type="match status" value="1"/>
</dbReference>
<dbReference type="InterPro" id="IPR011761">
    <property type="entry name" value="ATP-grasp"/>
</dbReference>
<comment type="caution">
    <text evidence="3">The sequence shown here is derived from an EMBL/GenBank/DDBJ whole genome shotgun (WGS) entry which is preliminary data.</text>
</comment>
<organism evidence="3 4">
    <name type="scientific">Peribacillus deserti</name>
    <dbReference type="NCBI Taxonomy" id="673318"/>
    <lineage>
        <taxon>Bacteria</taxon>
        <taxon>Bacillati</taxon>
        <taxon>Bacillota</taxon>
        <taxon>Bacilli</taxon>
        <taxon>Bacillales</taxon>
        <taxon>Bacillaceae</taxon>
        <taxon>Peribacillus</taxon>
    </lineage>
</organism>
<evidence type="ECO:0000313" key="4">
    <source>
        <dbReference type="Proteomes" id="UP000823486"/>
    </source>
</evidence>
<evidence type="ECO:0000313" key="3">
    <source>
        <dbReference type="EMBL" id="MBM7691033.1"/>
    </source>
</evidence>
<feature type="domain" description="ATP-grasp" evidence="2">
    <location>
        <begin position="100"/>
        <end position="314"/>
    </location>
</feature>
<dbReference type="EMBL" id="JAFBFI010000001">
    <property type="protein sequence ID" value="MBM7691033.1"/>
    <property type="molecule type" value="Genomic_DNA"/>
</dbReference>
<dbReference type="PANTHER" id="PTHR21621:SF0">
    <property type="entry name" value="BETA-CITRYLGLUTAMATE SYNTHASE B-RELATED"/>
    <property type="match status" value="1"/>
</dbReference>
<gene>
    <name evidence="3" type="ORF">JOC77_000436</name>
</gene>
<evidence type="ECO:0000259" key="2">
    <source>
        <dbReference type="PROSITE" id="PS50975"/>
    </source>
</evidence>
<dbReference type="SUPFAM" id="SSF56059">
    <property type="entry name" value="Glutathione synthetase ATP-binding domain-like"/>
    <property type="match status" value="1"/>
</dbReference>
<dbReference type="PANTHER" id="PTHR21621">
    <property type="entry name" value="RIBOSOMAL PROTEIN S6 MODIFICATION PROTEIN"/>
    <property type="match status" value="1"/>
</dbReference>
<keyword evidence="1" id="KW-0067">ATP-binding</keyword>
<dbReference type="RefSeq" id="WP_204537880.1">
    <property type="nucleotide sequence ID" value="NZ_JAFBFI010000001.1"/>
</dbReference>
<proteinExistence type="predicted"/>